<dbReference type="CDD" id="cd14014">
    <property type="entry name" value="STKc_PknB_like"/>
    <property type="match status" value="1"/>
</dbReference>
<dbReference type="GO" id="GO:0016020">
    <property type="term" value="C:membrane"/>
    <property type="evidence" value="ECO:0007669"/>
    <property type="project" value="TreeGrafter"/>
</dbReference>
<protein>
    <submittedName>
        <fullName evidence="7">Eukaryotic-like serine/threonine-protein kinase</fullName>
    </submittedName>
</protein>
<dbReference type="Pfam" id="PF00069">
    <property type="entry name" value="Pkinase"/>
    <property type="match status" value="1"/>
</dbReference>
<dbReference type="PANTHER" id="PTHR24348">
    <property type="entry name" value="SERINE/THREONINE-PROTEIN KINASE UNC-51-RELATED"/>
    <property type="match status" value="1"/>
</dbReference>
<dbReference type="Gene3D" id="1.10.510.10">
    <property type="entry name" value="Transferase(Phosphotransferase) domain 1"/>
    <property type="match status" value="1"/>
</dbReference>
<evidence type="ECO:0000313" key="8">
    <source>
        <dbReference type="Proteomes" id="UP000231179"/>
    </source>
</evidence>
<keyword evidence="1" id="KW-0808">Transferase</keyword>
<keyword evidence="8" id="KW-1185">Reference proteome</keyword>
<dbReference type="GO" id="GO:0005829">
    <property type="term" value="C:cytosol"/>
    <property type="evidence" value="ECO:0007669"/>
    <property type="project" value="TreeGrafter"/>
</dbReference>
<evidence type="ECO:0000256" key="3">
    <source>
        <dbReference type="ARBA" id="ARBA00022777"/>
    </source>
</evidence>
<dbReference type="AlphaFoldDB" id="A0A1Y0KZR4"/>
<keyword evidence="3 7" id="KW-0418">Kinase</keyword>
<dbReference type="GO" id="GO:0005524">
    <property type="term" value="F:ATP binding"/>
    <property type="evidence" value="ECO:0007669"/>
    <property type="project" value="UniProtKB-KW"/>
</dbReference>
<dbReference type="InterPro" id="IPR045269">
    <property type="entry name" value="Atg1-like"/>
</dbReference>
<proteinExistence type="predicted"/>
<evidence type="ECO:0000313" key="7">
    <source>
        <dbReference type="EMBL" id="ATX70660.1"/>
    </source>
</evidence>
<dbReference type="EMBL" id="CP024870">
    <property type="protein sequence ID" value="ATX70660.1"/>
    <property type="molecule type" value="Genomic_DNA"/>
</dbReference>
<dbReference type="PROSITE" id="PS00108">
    <property type="entry name" value="PROTEIN_KINASE_ST"/>
    <property type="match status" value="1"/>
</dbReference>
<gene>
    <name evidence="7" type="primary">prkC</name>
    <name evidence="7" type="ORF">SCLAR_v1c03300</name>
</gene>
<dbReference type="GO" id="GO:0005776">
    <property type="term" value="C:autophagosome"/>
    <property type="evidence" value="ECO:0007669"/>
    <property type="project" value="TreeGrafter"/>
</dbReference>
<dbReference type="OrthoDB" id="9788659at2"/>
<dbReference type="PROSITE" id="PS50011">
    <property type="entry name" value="PROTEIN_KINASE_DOM"/>
    <property type="match status" value="1"/>
</dbReference>
<reference evidence="7 8" key="1">
    <citation type="submission" date="2017-11" db="EMBL/GenBank/DDBJ databases">
        <title>Complete genome sequence of Spiroplasma clarkii CN-5 (DSM 19994).</title>
        <authorList>
            <person name="Tsai Y.-M."/>
            <person name="Chang A."/>
            <person name="Lo W.-S."/>
            <person name="Kuo C.-H."/>
        </authorList>
    </citation>
    <scope>NUCLEOTIDE SEQUENCE [LARGE SCALE GENOMIC DNA]</scope>
    <source>
        <strain evidence="7 8">CN-5</strain>
    </source>
</reference>
<keyword evidence="5" id="KW-0812">Transmembrane</keyword>
<dbReference type="InterPro" id="IPR000719">
    <property type="entry name" value="Prot_kinase_dom"/>
</dbReference>
<keyword evidence="4" id="KW-0067">ATP-binding</keyword>
<keyword evidence="5" id="KW-0472">Membrane</keyword>
<keyword evidence="2" id="KW-0547">Nucleotide-binding</keyword>
<dbReference type="SUPFAM" id="SSF56112">
    <property type="entry name" value="Protein kinase-like (PK-like)"/>
    <property type="match status" value="1"/>
</dbReference>
<dbReference type="GO" id="GO:0004674">
    <property type="term" value="F:protein serine/threonine kinase activity"/>
    <property type="evidence" value="ECO:0007669"/>
    <property type="project" value="InterPro"/>
</dbReference>
<evidence type="ECO:0000259" key="6">
    <source>
        <dbReference type="PROSITE" id="PS50011"/>
    </source>
</evidence>
<evidence type="ECO:0000256" key="1">
    <source>
        <dbReference type="ARBA" id="ARBA00022679"/>
    </source>
</evidence>
<sequence>MKNYTVGSLVNDRYELKEVSGSGGMASVFKAYDIITKTYVAVKVINEQTLVNPNGLERFEIEKESIANLIESKYVVKLHDVIQKDGAFLLILEYVDGGDFKKFLAAFAPLTTTEIKYYFGDLCKALDLVHRKKIVHRDIKPENVLLTLDKQVKLTDFGISLMDGYKKEEEKTIGTPKYIAPEVIDSQKATPRTDIYSLGIMMYEAATGMAPFRSRSAQKISLEHLYQRPIAPRELNPAIPQALENVILKMIEKDPDSRFQSMQEVLSSLKEVTDQVNIKPYVYKGRFRSLKGGNDSQKAVVAENLNSRRSGVIKKTTITTSIIIGLLLLFAFVGLLLWMI</sequence>
<dbReference type="InterPro" id="IPR011009">
    <property type="entry name" value="Kinase-like_dom_sf"/>
</dbReference>
<accession>A0A1Y0KZR4</accession>
<keyword evidence="5" id="KW-1133">Transmembrane helix</keyword>
<evidence type="ECO:0000256" key="2">
    <source>
        <dbReference type="ARBA" id="ARBA00022741"/>
    </source>
</evidence>
<dbReference type="PANTHER" id="PTHR24348:SF22">
    <property type="entry name" value="NON-SPECIFIC SERINE_THREONINE PROTEIN KINASE"/>
    <property type="match status" value="1"/>
</dbReference>
<dbReference type="RefSeq" id="WP_100254221.1">
    <property type="nucleotide sequence ID" value="NZ_CP015819.1"/>
</dbReference>
<dbReference type="Proteomes" id="UP000231179">
    <property type="component" value="Chromosome"/>
</dbReference>
<dbReference type="KEGG" id="scla:SCLARK_00535"/>
<dbReference type="InterPro" id="IPR008271">
    <property type="entry name" value="Ser/Thr_kinase_AS"/>
</dbReference>
<feature type="domain" description="Protein kinase" evidence="6">
    <location>
        <begin position="14"/>
        <end position="282"/>
    </location>
</feature>
<evidence type="ECO:0000256" key="4">
    <source>
        <dbReference type="ARBA" id="ARBA00022840"/>
    </source>
</evidence>
<organism evidence="7 8">
    <name type="scientific">Spiroplasma clarkii</name>
    <dbReference type="NCBI Taxonomy" id="2139"/>
    <lineage>
        <taxon>Bacteria</taxon>
        <taxon>Bacillati</taxon>
        <taxon>Mycoplasmatota</taxon>
        <taxon>Mollicutes</taxon>
        <taxon>Entomoplasmatales</taxon>
        <taxon>Spiroplasmataceae</taxon>
        <taxon>Spiroplasma</taxon>
    </lineage>
</organism>
<dbReference type="SMART" id="SM00220">
    <property type="entry name" value="S_TKc"/>
    <property type="match status" value="1"/>
</dbReference>
<feature type="transmembrane region" description="Helical" evidence="5">
    <location>
        <begin position="318"/>
        <end position="338"/>
    </location>
</feature>
<name>A0A1Y0KZR4_9MOLU</name>
<evidence type="ECO:0000256" key="5">
    <source>
        <dbReference type="SAM" id="Phobius"/>
    </source>
</evidence>
<dbReference type="GO" id="GO:0000407">
    <property type="term" value="C:phagophore assembly site"/>
    <property type="evidence" value="ECO:0007669"/>
    <property type="project" value="TreeGrafter"/>
</dbReference>